<gene>
    <name evidence="3" type="ORF">niasHT_036759</name>
</gene>
<feature type="region of interest" description="Disordered" evidence="1">
    <location>
        <begin position="64"/>
        <end position="116"/>
    </location>
</feature>
<feature type="chain" id="PRO_5044816330" evidence="2">
    <location>
        <begin position="22"/>
        <end position="116"/>
    </location>
</feature>
<organism evidence="3 4">
    <name type="scientific">Heterodera trifolii</name>
    <dbReference type="NCBI Taxonomy" id="157864"/>
    <lineage>
        <taxon>Eukaryota</taxon>
        <taxon>Metazoa</taxon>
        <taxon>Ecdysozoa</taxon>
        <taxon>Nematoda</taxon>
        <taxon>Chromadorea</taxon>
        <taxon>Rhabditida</taxon>
        <taxon>Tylenchina</taxon>
        <taxon>Tylenchomorpha</taxon>
        <taxon>Tylenchoidea</taxon>
        <taxon>Heteroderidae</taxon>
        <taxon>Heteroderinae</taxon>
        <taxon>Heterodera</taxon>
    </lineage>
</organism>
<evidence type="ECO:0000256" key="2">
    <source>
        <dbReference type="SAM" id="SignalP"/>
    </source>
</evidence>
<comment type="caution">
    <text evidence="3">The sequence shown here is derived from an EMBL/GenBank/DDBJ whole genome shotgun (WGS) entry which is preliminary data.</text>
</comment>
<accession>A0ABD2IWR6</accession>
<sequence length="116" mass="13568">MRPSKPLIGSQFLVRLPFVLRSVCPVTPNYYYIEFSTHKKPKFFFVSFPSAALVSPKRRRVCGSRALHTTKESNDQHQKEHNDRNQSPPQQQHLSYSSSKRSVQFSIRRRPSAKRH</sequence>
<evidence type="ECO:0000256" key="1">
    <source>
        <dbReference type="SAM" id="MobiDB-lite"/>
    </source>
</evidence>
<feature type="signal peptide" evidence="2">
    <location>
        <begin position="1"/>
        <end position="21"/>
    </location>
</feature>
<name>A0ABD2IWR6_9BILA</name>
<evidence type="ECO:0000313" key="4">
    <source>
        <dbReference type="Proteomes" id="UP001620626"/>
    </source>
</evidence>
<keyword evidence="2" id="KW-0732">Signal</keyword>
<dbReference type="Proteomes" id="UP001620626">
    <property type="component" value="Unassembled WGS sequence"/>
</dbReference>
<proteinExistence type="predicted"/>
<dbReference type="AlphaFoldDB" id="A0ABD2IWR6"/>
<dbReference type="EMBL" id="JBICBT010001093">
    <property type="protein sequence ID" value="KAL3083766.1"/>
    <property type="molecule type" value="Genomic_DNA"/>
</dbReference>
<evidence type="ECO:0000313" key="3">
    <source>
        <dbReference type="EMBL" id="KAL3083766.1"/>
    </source>
</evidence>
<reference evidence="3 4" key="1">
    <citation type="submission" date="2024-10" db="EMBL/GenBank/DDBJ databases">
        <authorList>
            <person name="Kim D."/>
        </authorList>
    </citation>
    <scope>NUCLEOTIDE SEQUENCE [LARGE SCALE GENOMIC DNA]</scope>
    <source>
        <strain evidence="3">BH-2024</strain>
    </source>
</reference>
<feature type="compositionally biased region" description="Polar residues" evidence="1">
    <location>
        <begin position="85"/>
        <end position="105"/>
    </location>
</feature>
<feature type="compositionally biased region" description="Basic and acidic residues" evidence="1">
    <location>
        <begin position="69"/>
        <end position="84"/>
    </location>
</feature>
<protein>
    <submittedName>
        <fullName evidence="3">Uncharacterized protein</fullName>
    </submittedName>
</protein>
<keyword evidence="4" id="KW-1185">Reference proteome</keyword>
<feature type="compositionally biased region" description="Basic residues" evidence="1">
    <location>
        <begin position="107"/>
        <end position="116"/>
    </location>
</feature>